<keyword evidence="7" id="KW-1185">Reference proteome</keyword>
<comment type="cofactor">
    <cofactor evidence="1">
        <name>Zn(2+)</name>
        <dbReference type="ChEBI" id="CHEBI:29105"/>
    </cofactor>
</comment>
<dbReference type="AlphaFoldDB" id="A0A7W2M5R4"/>
<dbReference type="Proteomes" id="UP000541857">
    <property type="component" value="Unassembled WGS sequence"/>
</dbReference>
<dbReference type="Gene3D" id="3.40.50.10310">
    <property type="entry name" value="Creatininase"/>
    <property type="match status" value="1"/>
</dbReference>
<proteinExistence type="inferred from homology"/>
<dbReference type="GO" id="GO:0016811">
    <property type="term" value="F:hydrolase activity, acting on carbon-nitrogen (but not peptide) bonds, in linear amides"/>
    <property type="evidence" value="ECO:0007669"/>
    <property type="project" value="TreeGrafter"/>
</dbReference>
<name>A0A7W2M5R4_9FLAO</name>
<evidence type="ECO:0000256" key="2">
    <source>
        <dbReference type="ARBA" id="ARBA00022723"/>
    </source>
</evidence>
<keyword evidence="3" id="KW-0378">Hydrolase</keyword>
<reference evidence="6 7" key="1">
    <citation type="submission" date="2020-07" db="EMBL/GenBank/DDBJ databases">
        <title>Bacterium isolated from marine sediment.</title>
        <authorList>
            <person name="Shang D."/>
        </authorList>
    </citation>
    <scope>NUCLEOTIDE SEQUENCE [LARGE SCALE GENOMIC DNA]</scope>
    <source>
        <strain evidence="6 7">F6074</strain>
    </source>
</reference>
<dbReference type="PANTHER" id="PTHR35005">
    <property type="entry name" value="3-DEHYDRO-SCYLLO-INOSOSE HYDROLASE"/>
    <property type="match status" value="1"/>
</dbReference>
<evidence type="ECO:0000313" key="6">
    <source>
        <dbReference type="EMBL" id="MBA6153217.1"/>
    </source>
</evidence>
<protein>
    <submittedName>
        <fullName evidence="6">Creatininase family protein</fullName>
    </submittedName>
</protein>
<comment type="similarity">
    <text evidence="5">Belongs to the creatininase superfamily.</text>
</comment>
<organism evidence="6 7">
    <name type="scientific">Gelidibacter maritimus</name>
    <dbReference type="NCBI Taxonomy" id="2761487"/>
    <lineage>
        <taxon>Bacteria</taxon>
        <taxon>Pseudomonadati</taxon>
        <taxon>Bacteroidota</taxon>
        <taxon>Flavobacteriia</taxon>
        <taxon>Flavobacteriales</taxon>
        <taxon>Flavobacteriaceae</taxon>
        <taxon>Gelidibacter</taxon>
    </lineage>
</organism>
<dbReference type="SUPFAM" id="SSF102215">
    <property type="entry name" value="Creatininase"/>
    <property type="match status" value="1"/>
</dbReference>
<evidence type="ECO:0000313" key="7">
    <source>
        <dbReference type="Proteomes" id="UP000541857"/>
    </source>
</evidence>
<keyword evidence="4" id="KW-0862">Zinc</keyword>
<accession>A0A7W2M5R4</accession>
<sequence length="253" mass="28242">MRPYVLAETNWKSVKETIFTVAVLPWGATEAHNYHLPYATDNYQAEYVSIAAAEKAWNKKAKVIVLPTIPFGVNTGQMDISLCMNMNPSTQYAVLKDVVEVLNAHDIHKLVIVNSHGGNNFKQMIRELSVEFPKVFVCSINWWQAANATPYFDEPGDHAGELETSAMQHIAPHLVLPLGQAGSGSAKQFKIKGLKEGWVSAQRQWTHVTEDTGVGNPKKATQTKGTAFLDVVVQNIAEFFEELHHADLYNMYE</sequence>
<evidence type="ECO:0000256" key="5">
    <source>
        <dbReference type="ARBA" id="ARBA00024029"/>
    </source>
</evidence>
<dbReference type="GO" id="GO:0009231">
    <property type="term" value="P:riboflavin biosynthetic process"/>
    <property type="evidence" value="ECO:0007669"/>
    <property type="project" value="TreeGrafter"/>
</dbReference>
<dbReference type="PANTHER" id="PTHR35005:SF1">
    <property type="entry name" value="2-AMINO-5-FORMYLAMINO-6-RIBOSYLAMINOPYRIMIDIN-4(3H)-ONE 5'-MONOPHOSPHATE DEFORMYLASE"/>
    <property type="match status" value="1"/>
</dbReference>
<evidence type="ECO:0000256" key="3">
    <source>
        <dbReference type="ARBA" id="ARBA00022801"/>
    </source>
</evidence>
<evidence type="ECO:0000256" key="1">
    <source>
        <dbReference type="ARBA" id="ARBA00001947"/>
    </source>
</evidence>
<evidence type="ECO:0000256" key="4">
    <source>
        <dbReference type="ARBA" id="ARBA00022833"/>
    </source>
</evidence>
<dbReference type="InterPro" id="IPR024087">
    <property type="entry name" value="Creatininase-like_sf"/>
</dbReference>
<dbReference type="Pfam" id="PF02633">
    <property type="entry name" value="Creatininase"/>
    <property type="match status" value="1"/>
</dbReference>
<dbReference type="GO" id="GO:0046872">
    <property type="term" value="F:metal ion binding"/>
    <property type="evidence" value="ECO:0007669"/>
    <property type="project" value="UniProtKB-KW"/>
</dbReference>
<dbReference type="InterPro" id="IPR003785">
    <property type="entry name" value="Creatininase/forma_Hydrolase"/>
</dbReference>
<comment type="caution">
    <text evidence="6">The sequence shown here is derived from an EMBL/GenBank/DDBJ whole genome shotgun (WGS) entry which is preliminary data.</text>
</comment>
<dbReference type="EMBL" id="JACGLT010000007">
    <property type="protein sequence ID" value="MBA6153217.1"/>
    <property type="molecule type" value="Genomic_DNA"/>
</dbReference>
<gene>
    <name evidence="6" type="ORF">H3Z82_10815</name>
</gene>
<keyword evidence="2" id="KW-0479">Metal-binding</keyword>